<proteinExistence type="predicted"/>
<dbReference type="EMBL" id="MU001494">
    <property type="protein sequence ID" value="KAF2449327.1"/>
    <property type="molecule type" value="Genomic_DNA"/>
</dbReference>
<organism evidence="1 2">
    <name type="scientific">Karstenula rhodostoma CBS 690.94</name>
    <dbReference type="NCBI Taxonomy" id="1392251"/>
    <lineage>
        <taxon>Eukaryota</taxon>
        <taxon>Fungi</taxon>
        <taxon>Dikarya</taxon>
        <taxon>Ascomycota</taxon>
        <taxon>Pezizomycotina</taxon>
        <taxon>Dothideomycetes</taxon>
        <taxon>Pleosporomycetidae</taxon>
        <taxon>Pleosporales</taxon>
        <taxon>Massarineae</taxon>
        <taxon>Didymosphaeriaceae</taxon>
        <taxon>Karstenula</taxon>
    </lineage>
</organism>
<comment type="caution">
    <text evidence="1">The sequence shown here is derived from an EMBL/GenBank/DDBJ whole genome shotgun (WGS) entry which is preliminary data.</text>
</comment>
<accession>A0A9P4PSD2</accession>
<reference evidence="1" key="1">
    <citation type="journal article" date="2020" name="Stud. Mycol.">
        <title>101 Dothideomycetes genomes: a test case for predicting lifestyles and emergence of pathogens.</title>
        <authorList>
            <person name="Haridas S."/>
            <person name="Albert R."/>
            <person name="Binder M."/>
            <person name="Bloem J."/>
            <person name="Labutti K."/>
            <person name="Salamov A."/>
            <person name="Andreopoulos B."/>
            <person name="Baker S."/>
            <person name="Barry K."/>
            <person name="Bills G."/>
            <person name="Bluhm B."/>
            <person name="Cannon C."/>
            <person name="Castanera R."/>
            <person name="Culley D."/>
            <person name="Daum C."/>
            <person name="Ezra D."/>
            <person name="Gonzalez J."/>
            <person name="Henrissat B."/>
            <person name="Kuo A."/>
            <person name="Liang C."/>
            <person name="Lipzen A."/>
            <person name="Lutzoni F."/>
            <person name="Magnuson J."/>
            <person name="Mondo S."/>
            <person name="Nolan M."/>
            <person name="Ohm R."/>
            <person name="Pangilinan J."/>
            <person name="Park H.-J."/>
            <person name="Ramirez L."/>
            <person name="Alfaro M."/>
            <person name="Sun H."/>
            <person name="Tritt A."/>
            <person name="Yoshinaga Y."/>
            <person name="Zwiers L.-H."/>
            <person name="Turgeon B."/>
            <person name="Goodwin S."/>
            <person name="Spatafora J."/>
            <person name="Crous P."/>
            <person name="Grigoriev I."/>
        </authorList>
    </citation>
    <scope>NUCLEOTIDE SEQUENCE</scope>
    <source>
        <strain evidence="1">CBS 690.94</strain>
    </source>
</reference>
<dbReference type="OrthoDB" id="5335493at2759"/>
<keyword evidence="2" id="KW-1185">Reference proteome</keyword>
<sequence>MDLTTSAASDAVTCAFGALFTITQAKRCVQELCARYHRDICDTAHYSSDEDTERPEKSYVELVGLRGAKIGEGAWGFDVEFEVLATTGYGSETLPLRINSQNTYSDDKNTRAEVEVYVGYQWICFSLWLQNTFMSRFSYYSAEITLQQAQAWSQNGKTFRFLKLPREIRDIIYIYAMGSTGSFQSFSMGSSSPDLAPCISMGKRSDWPTLPMVVTNCVSINGDTSSNIYYKDRDVRPEDSRISVLFETSDQGNSDERNDQGPFIRLALFHVNMQLRNEALGTQWKLTAKRIDGCFKSLWAKQASLNLITRCQSYYSLEELSHVQLYFAKSAYAEVFQSEDRAHQMMVQFLTHLPPIRTLEFHFRRWDSQGDASIAIPPTCYKVLHDWYFTMLLKPIRHLVQSGRFGRIVISGHVKNSTRAKWESIFEDEKRGVVHDMTGKIKLISEATAGDLLFDAIVYSCHCSTPCDIRDWDWWISHRSLEEYKDLLHNGDQFLSDDPYLKDFNYDD</sequence>
<protein>
    <submittedName>
        <fullName evidence="1">Uncharacterized protein</fullName>
    </submittedName>
</protein>
<dbReference type="Proteomes" id="UP000799764">
    <property type="component" value="Unassembled WGS sequence"/>
</dbReference>
<evidence type="ECO:0000313" key="1">
    <source>
        <dbReference type="EMBL" id="KAF2449327.1"/>
    </source>
</evidence>
<gene>
    <name evidence="1" type="ORF">P171DRAFT_480416</name>
</gene>
<evidence type="ECO:0000313" key="2">
    <source>
        <dbReference type="Proteomes" id="UP000799764"/>
    </source>
</evidence>
<dbReference type="AlphaFoldDB" id="A0A9P4PSD2"/>
<name>A0A9P4PSD2_9PLEO</name>